<keyword evidence="4" id="KW-1185">Reference proteome</keyword>
<sequence>MALMSAAAYISLLCACSLMLTSYVEAFNSVLLQGSTMFSGQYLAEGPYQFKMQEDCNLVLYKNGQPIWATDTGGLGRDCEFRLKKNGNAVLYTGYDNALFESKTADMNNGTHYIIMQCDGNVVMYTAEGSPIWATMTNGKVQVIDLGTFPTPTVNSTSSAVIKSVRGGRSQ</sequence>
<dbReference type="SMART" id="SM00108">
    <property type="entry name" value="B_lectin"/>
    <property type="match status" value="1"/>
</dbReference>
<dbReference type="InterPro" id="IPR001480">
    <property type="entry name" value="Bulb-type_lectin_dom"/>
</dbReference>
<proteinExistence type="predicted"/>
<dbReference type="Gene3D" id="2.90.10.10">
    <property type="entry name" value="Bulb-type lectin domain"/>
    <property type="match status" value="2"/>
</dbReference>
<dbReference type="Gramene" id="Mp8g18670.1">
    <property type="protein sequence ID" value="Mp8g18670.1.cds1"/>
    <property type="gene ID" value="Mp8g18670"/>
</dbReference>
<evidence type="ECO:0000313" key="3">
    <source>
        <dbReference type="EMBL" id="PTQ26386.1"/>
    </source>
</evidence>
<dbReference type="OMA" id="RTIWATN"/>
<protein>
    <recommendedName>
        <fullName evidence="2">Bulb-type lectin domain-containing protein</fullName>
    </recommendedName>
</protein>
<dbReference type="OrthoDB" id="418274at2759"/>
<keyword evidence="1" id="KW-0732">Signal</keyword>
<evidence type="ECO:0000313" key="4">
    <source>
        <dbReference type="Proteomes" id="UP000244005"/>
    </source>
</evidence>
<name>A0A2R6VXR4_MARPO</name>
<accession>A0A2R6VXR4</accession>
<organism evidence="3 4">
    <name type="scientific">Marchantia polymorpha</name>
    <name type="common">Common liverwort</name>
    <name type="synonym">Marchantia aquatica</name>
    <dbReference type="NCBI Taxonomy" id="3197"/>
    <lineage>
        <taxon>Eukaryota</taxon>
        <taxon>Viridiplantae</taxon>
        <taxon>Streptophyta</taxon>
        <taxon>Embryophyta</taxon>
        <taxon>Marchantiophyta</taxon>
        <taxon>Marchantiopsida</taxon>
        <taxon>Marchantiidae</taxon>
        <taxon>Marchantiales</taxon>
        <taxon>Marchantiaceae</taxon>
        <taxon>Marchantia</taxon>
    </lineage>
</organism>
<gene>
    <name evidence="3" type="ORF">MARPO_2118s0001</name>
</gene>
<evidence type="ECO:0000256" key="1">
    <source>
        <dbReference type="SAM" id="SignalP"/>
    </source>
</evidence>
<dbReference type="AlphaFoldDB" id="A0A2R6VXR4"/>
<feature type="signal peptide" evidence="1">
    <location>
        <begin position="1"/>
        <end position="26"/>
    </location>
</feature>
<dbReference type="Proteomes" id="UP000244005">
    <property type="component" value="Unassembled WGS sequence"/>
</dbReference>
<feature type="domain" description="Bulb-type lectin" evidence="2">
    <location>
        <begin position="28"/>
        <end position="137"/>
    </location>
</feature>
<dbReference type="EMBL" id="KZ774296">
    <property type="protein sequence ID" value="PTQ26386.1"/>
    <property type="molecule type" value="Genomic_DNA"/>
</dbReference>
<reference evidence="4" key="1">
    <citation type="journal article" date="2017" name="Cell">
        <title>Insights into land plant evolution garnered from the Marchantia polymorpha genome.</title>
        <authorList>
            <person name="Bowman J.L."/>
            <person name="Kohchi T."/>
            <person name="Yamato K.T."/>
            <person name="Jenkins J."/>
            <person name="Shu S."/>
            <person name="Ishizaki K."/>
            <person name="Yamaoka S."/>
            <person name="Nishihama R."/>
            <person name="Nakamura Y."/>
            <person name="Berger F."/>
            <person name="Adam C."/>
            <person name="Aki S.S."/>
            <person name="Althoff F."/>
            <person name="Araki T."/>
            <person name="Arteaga-Vazquez M.A."/>
            <person name="Balasubrmanian S."/>
            <person name="Barry K."/>
            <person name="Bauer D."/>
            <person name="Boehm C.R."/>
            <person name="Briginshaw L."/>
            <person name="Caballero-Perez J."/>
            <person name="Catarino B."/>
            <person name="Chen F."/>
            <person name="Chiyoda S."/>
            <person name="Chovatia M."/>
            <person name="Davies K.M."/>
            <person name="Delmans M."/>
            <person name="Demura T."/>
            <person name="Dierschke T."/>
            <person name="Dolan L."/>
            <person name="Dorantes-Acosta A.E."/>
            <person name="Eklund D.M."/>
            <person name="Florent S.N."/>
            <person name="Flores-Sandoval E."/>
            <person name="Fujiyama A."/>
            <person name="Fukuzawa H."/>
            <person name="Galik B."/>
            <person name="Grimanelli D."/>
            <person name="Grimwood J."/>
            <person name="Grossniklaus U."/>
            <person name="Hamada T."/>
            <person name="Haseloff J."/>
            <person name="Hetherington A.J."/>
            <person name="Higo A."/>
            <person name="Hirakawa Y."/>
            <person name="Hundley H.N."/>
            <person name="Ikeda Y."/>
            <person name="Inoue K."/>
            <person name="Inoue S.I."/>
            <person name="Ishida S."/>
            <person name="Jia Q."/>
            <person name="Kakita M."/>
            <person name="Kanazawa T."/>
            <person name="Kawai Y."/>
            <person name="Kawashima T."/>
            <person name="Kennedy M."/>
            <person name="Kinose K."/>
            <person name="Kinoshita T."/>
            <person name="Kohara Y."/>
            <person name="Koide E."/>
            <person name="Komatsu K."/>
            <person name="Kopischke S."/>
            <person name="Kubo M."/>
            <person name="Kyozuka J."/>
            <person name="Lagercrantz U."/>
            <person name="Lin S.S."/>
            <person name="Lindquist E."/>
            <person name="Lipzen A.M."/>
            <person name="Lu C.W."/>
            <person name="De Luna E."/>
            <person name="Martienssen R.A."/>
            <person name="Minamino N."/>
            <person name="Mizutani M."/>
            <person name="Mizutani M."/>
            <person name="Mochizuki N."/>
            <person name="Monte I."/>
            <person name="Mosher R."/>
            <person name="Nagasaki H."/>
            <person name="Nakagami H."/>
            <person name="Naramoto S."/>
            <person name="Nishitani K."/>
            <person name="Ohtani M."/>
            <person name="Okamoto T."/>
            <person name="Okumura M."/>
            <person name="Phillips J."/>
            <person name="Pollak B."/>
            <person name="Reinders A."/>
            <person name="Rovekamp M."/>
            <person name="Sano R."/>
            <person name="Sawa S."/>
            <person name="Schmid M.W."/>
            <person name="Shirakawa M."/>
            <person name="Solano R."/>
            <person name="Spunde A."/>
            <person name="Suetsugu N."/>
            <person name="Sugano S."/>
            <person name="Sugiyama A."/>
            <person name="Sun R."/>
            <person name="Suzuki Y."/>
            <person name="Takenaka M."/>
            <person name="Takezawa D."/>
            <person name="Tomogane H."/>
            <person name="Tsuzuki M."/>
            <person name="Ueda T."/>
            <person name="Umeda M."/>
            <person name="Ward J.M."/>
            <person name="Watanabe Y."/>
            <person name="Yazaki K."/>
            <person name="Yokoyama R."/>
            <person name="Yoshitake Y."/>
            <person name="Yotsui I."/>
            <person name="Zachgo S."/>
            <person name="Schmutz J."/>
        </authorList>
    </citation>
    <scope>NUCLEOTIDE SEQUENCE [LARGE SCALE GENOMIC DNA]</scope>
    <source>
        <strain evidence="4">Tak-1</strain>
    </source>
</reference>
<feature type="chain" id="PRO_5015361186" description="Bulb-type lectin domain-containing protein" evidence="1">
    <location>
        <begin position="27"/>
        <end position="171"/>
    </location>
</feature>
<dbReference type="CDD" id="cd00028">
    <property type="entry name" value="B_lectin"/>
    <property type="match status" value="1"/>
</dbReference>
<dbReference type="InterPro" id="IPR036426">
    <property type="entry name" value="Bulb-type_lectin_dom_sf"/>
</dbReference>
<dbReference type="SUPFAM" id="SSF51110">
    <property type="entry name" value="alpha-D-mannose-specific plant lectins"/>
    <property type="match status" value="1"/>
</dbReference>
<evidence type="ECO:0000259" key="2">
    <source>
        <dbReference type="PROSITE" id="PS50927"/>
    </source>
</evidence>
<dbReference type="PROSITE" id="PS50927">
    <property type="entry name" value="BULB_LECTIN"/>
    <property type="match status" value="1"/>
</dbReference>